<name>A0A365HFT1_9ACTN</name>
<dbReference type="SUPFAM" id="SSF51905">
    <property type="entry name" value="FAD/NAD(P)-binding domain"/>
    <property type="match status" value="2"/>
</dbReference>
<evidence type="ECO:0000256" key="4">
    <source>
        <dbReference type="ARBA" id="ARBA00023002"/>
    </source>
</evidence>
<dbReference type="Gene3D" id="3.50.50.60">
    <property type="entry name" value="FAD/NAD(P)-binding domain"/>
    <property type="match status" value="2"/>
</dbReference>
<dbReference type="InterPro" id="IPR036188">
    <property type="entry name" value="FAD/NAD-bd_sf"/>
</dbReference>
<keyword evidence="2" id="KW-0285">Flavoprotein</keyword>
<dbReference type="Proteomes" id="UP000251891">
    <property type="component" value="Unassembled WGS sequence"/>
</dbReference>
<dbReference type="InterPro" id="IPR020946">
    <property type="entry name" value="Flavin_mOase-like"/>
</dbReference>
<evidence type="ECO:0000256" key="3">
    <source>
        <dbReference type="ARBA" id="ARBA00022827"/>
    </source>
</evidence>
<evidence type="ECO:0000256" key="1">
    <source>
        <dbReference type="ARBA" id="ARBA00010139"/>
    </source>
</evidence>
<dbReference type="RefSeq" id="WP_111863013.1">
    <property type="nucleotide sequence ID" value="NZ_QLYX01000001.1"/>
</dbReference>
<organism evidence="5 6">
    <name type="scientific">Actinomadura craniellae</name>
    <dbReference type="NCBI Taxonomy" id="2231787"/>
    <lineage>
        <taxon>Bacteria</taxon>
        <taxon>Bacillati</taxon>
        <taxon>Actinomycetota</taxon>
        <taxon>Actinomycetes</taxon>
        <taxon>Streptosporangiales</taxon>
        <taxon>Thermomonosporaceae</taxon>
        <taxon>Actinomadura</taxon>
    </lineage>
</organism>
<keyword evidence="3" id="KW-0274">FAD</keyword>
<dbReference type="GO" id="GO:0050661">
    <property type="term" value="F:NADP binding"/>
    <property type="evidence" value="ECO:0007669"/>
    <property type="project" value="InterPro"/>
</dbReference>
<accession>A0A365HFT1</accession>
<reference evidence="5 6" key="1">
    <citation type="submission" date="2018-06" db="EMBL/GenBank/DDBJ databases">
        <title>Actinomadura craniellae sp. nov. isolated from marine sponge Craniella sp.</title>
        <authorList>
            <person name="Li L."/>
            <person name="Xu Q.H."/>
            <person name="Lin H.W."/>
            <person name="Lu Y.H."/>
        </authorList>
    </citation>
    <scope>NUCLEOTIDE SEQUENCE [LARGE SCALE GENOMIC DNA]</scope>
    <source>
        <strain evidence="5 6">LHW63021</strain>
    </source>
</reference>
<comment type="similarity">
    <text evidence="1">Belongs to the FAD-binding monooxygenase family.</text>
</comment>
<dbReference type="Pfam" id="PF00743">
    <property type="entry name" value="FMO-like"/>
    <property type="match status" value="1"/>
</dbReference>
<dbReference type="PANTHER" id="PTHR42877">
    <property type="entry name" value="L-ORNITHINE N(5)-MONOOXYGENASE-RELATED"/>
    <property type="match status" value="1"/>
</dbReference>
<dbReference type="InterPro" id="IPR051209">
    <property type="entry name" value="FAD-bind_Monooxygenase_sf"/>
</dbReference>
<sequence>MGQQNLSIAVVGSGFSGIGLAIGLKRAGFTDITIFERADDVGGVWRDNTYPGAACDAPSHLYSYSFEPKPDWTRRFAEQPEILDYLRHCATEHGLRPHIRFGTEVTEAEFDTTRHRWRVRTRAGDSHEFDLLVAACGQLSNPATPKLPGMDGFTGAMFHSARWDHRHDLAGARIAVVGNGASAIQFVPLITPDAKSLTIFQLEVHWISRKPDRVYPRWRHALNRRLPVVQRLSRLGIFLWFELVLNPSLISPRGRRLLSAPVRTLCRYALRSVRDRRLRDRLTPRYEPGCKRILTSSEYYETLNRPNVRVVDSPITEIVPDGVRTSDGEHHLVDTVIWATGFRSQDFVAPIRVVGSHGQDLDTAWKDGARAYLGLAVPGFPNFFLMYGPNTNVGSGSIVHMLESQIAYVVQAARLLAGGVASMDVREDVHDRFDAAAQHRLGTSVWNQGGCDSWYLDADHRNTNNWPGSMTGYRRRTRRLDPADYRLQH</sequence>
<keyword evidence="5" id="KW-0503">Monooxygenase</keyword>
<evidence type="ECO:0000313" key="6">
    <source>
        <dbReference type="Proteomes" id="UP000251891"/>
    </source>
</evidence>
<dbReference type="PRINTS" id="PR00419">
    <property type="entry name" value="ADXRDTASE"/>
</dbReference>
<evidence type="ECO:0000256" key="2">
    <source>
        <dbReference type="ARBA" id="ARBA00022630"/>
    </source>
</evidence>
<gene>
    <name evidence="5" type="ORF">DPM19_02015</name>
</gene>
<comment type="caution">
    <text evidence="5">The sequence shown here is derived from an EMBL/GenBank/DDBJ whole genome shotgun (WGS) entry which is preliminary data.</text>
</comment>
<dbReference type="GO" id="GO:0004499">
    <property type="term" value="F:N,N-dimethylaniline monooxygenase activity"/>
    <property type="evidence" value="ECO:0007669"/>
    <property type="project" value="InterPro"/>
</dbReference>
<dbReference type="PANTHER" id="PTHR42877:SF4">
    <property type="entry name" value="FAD_NAD(P)-BINDING DOMAIN-CONTAINING PROTEIN-RELATED"/>
    <property type="match status" value="1"/>
</dbReference>
<protein>
    <submittedName>
        <fullName evidence="5">4-hydroxyacetophenone monooxygenase</fullName>
    </submittedName>
</protein>
<dbReference type="EMBL" id="QLYX01000001">
    <property type="protein sequence ID" value="RAY16963.1"/>
    <property type="molecule type" value="Genomic_DNA"/>
</dbReference>
<dbReference type="OrthoDB" id="5168853at2"/>
<evidence type="ECO:0000313" key="5">
    <source>
        <dbReference type="EMBL" id="RAY16963.1"/>
    </source>
</evidence>
<dbReference type="GO" id="GO:0050660">
    <property type="term" value="F:flavin adenine dinucleotide binding"/>
    <property type="evidence" value="ECO:0007669"/>
    <property type="project" value="InterPro"/>
</dbReference>
<proteinExistence type="inferred from homology"/>
<dbReference type="AlphaFoldDB" id="A0A365HFT1"/>
<keyword evidence="4" id="KW-0560">Oxidoreductase</keyword>
<keyword evidence="6" id="KW-1185">Reference proteome</keyword>